<dbReference type="Pfam" id="PF00156">
    <property type="entry name" value="Pribosyltran"/>
    <property type="match status" value="1"/>
</dbReference>
<dbReference type="InterPro" id="IPR027417">
    <property type="entry name" value="P-loop_NTPase"/>
</dbReference>
<dbReference type="EMBL" id="JAQQWK010000009">
    <property type="protein sequence ID" value="KAK8035571.1"/>
    <property type="molecule type" value="Genomic_DNA"/>
</dbReference>
<dbReference type="InterPro" id="IPR050054">
    <property type="entry name" value="UPRTase/APRTase"/>
</dbReference>
<dbReference type="InterPro" id="IPR029057">
    <property type="entry name" value="PRTase-like"/>
</dbReference>
<dbReference type="PANTHER" id="PTHR32315">
    <property type="entry name" value="ADENINE PHOSPHORIBOSYLTRANSFERASE"/>
    <property type="match status" value="1"/>
</dbReference>
<evidence type="ECO:0000256" key="8">
    <source>
        <dbReference type="ARBA" id="ARBA00022679"/>
    </source>
</evidence>
<evidence type="ECO:0000256" key="3">
    <source>
        <dbReference type="ARBA" id="ARBA00004659"/>
    </source>
</evidence>
<dbReference type="SUPFAM" id="SSF53271">
    <property type="entry name" value="PRTase-like"/>
    <property type="match status" value="1"/>
</dbReference>
<evidence type="ECO:0000256" key="5">
    <source>
        <dbReference type="ARBA" id="ARBA00011893"/>
    </source>
</evidence>
<evidence type="ECO:0000313" key="12">
    <source>
        <dbReference type="Proteomes" id="UP001444661"/>
    </source>
</evidence>
<sequence length="619" mass="67753">MKITKYTALERNELFANRLGNLIGHTTQSSSPLPALKIPPVIHRGPILLDSMDEQDEKYDLILFCHSMYGMQPQQKYLEKALELLAPPPAQGLAVVFHREETLNLDGLASHRTASFPDALLSIEDDDETLDSFAAFVTGSAIQNDTAIGRTIQHEWRKVCRDLGRHDNAAYRGKLMFSTPEVMKVYTQNAVPLPSPITQVPTVRESKPPLEEVPKGPKLIVLVTGECGAGKDYCANWWACVLNWQPRLRARVASISHATKREYATAFGADLNRLLYDRAYKEHHRSALTEFYEGQLREAHFLDAVREEANSEMDVLFITGMSDEAPVAAFSHLVPDSRVIEVRAQASRATREIRRRRSYLGSASRSDDYDGSNPTTVTAALTRDLPTFVFDNDATGEDESPIQAFAERNLLPYFDEDLERLRAMVCTIPDFPQSGVEFRHVLGIAQQTGGLELCTSLLQSHFNHGDWSTVNAIAVCETGGLVFASALAARVGVPLALIREEGKLPPPTLSVAKTWSSYIPSLSTDGGGISGGGEEKMGRVAMDRDAVSPGASVVVVDDVLASGATLCAALQLLGEAGVSQTDINVLVVAEFPVHRGRQLLLRRGFGGVRVQSLLVFGGN</sequence>
<evidence type="ECO:0000256" key="9">
    <source>
        <dbReference type="ARBA" id="ARBA00022726"/>
    </source>
</evidence>
<keyword evidence="6" id="KW-0963">Cytoplasm</keyword>
<evidence type="ECO:0000256" key="7">
    <source>
        <dbReference type="ARBA" id="ARBA00022676"/>
    </source>
</evidence>
<accession>A0ABR1SP01</accession>
<evidence type="ECO:0000256" key="6">
    <source>
        <dbReference type="ARBA" id="ARBA00022490"/>
    </source>
</evidence>
<organism evidence="11 12">
    <name type="scientific">Apiospora rasikravindrae</name>
    <dbReference type="NCBI Taxonomy" id="990691"/>
    <lineage>
        <taxon>Eukaryota</taxon>
        <taxon>Fungi</taxon>
        <taxon>Dikarya</taxon>
        <taxon>Ascomycota</taxon>
        <taxon>Pezizomycotina</taxon>
        <taxon>Sordariomycetes</taxon>
        <taxon>Xylariomycetidae</taxon>
        <taxon>Amphisphaeriales</taxon>
        <taxon>Apiosporaceae</taxon>
        <taxon>Apiospora</taxon>
    </lineage>
</organism>
<dbReference type="Proteomes" id="UP001444661">
    <property type="component" value="Unassembled WGS sequence"/>
</dbReference>
<feature type="domain" description="Phosphoribosyltransferase" evidence="10">
    <location>
        <begin position="446"/>
        <end position="587"/>
    </location>
</feature>
<proteinExistence type="inferred from homology"/>
<dbReference type="InterPro" id="IPR005919">
    <property type="entry name" value="Pmev_kin_anim"/>
</dbReference>
<reference evidence="11 12" key="1">
    <citation type="submission" date="2023-01" db="EMBL/GenBank/DDBJ databases">
        <title>Analysis of 21 Apiospora genomes using comparative genomics revels a genus with tremendous synthesis potential of carbohydrate active enzymes and secondary metabolites.</title>
        <authorList>
            <person name="Sorensen T."/>
        </authorList>
    </citation>
    <scope>NUCLEOTIDE SEQUENCE [LARGE SCALE GENOMIC DNA]</scope>
    <source>
        <strain evidence="11 12">CBS 33761</strain>
    </source>
</reference>
<keyword evidence="7" id="KW-0328">Glycosyltransferase</keyword>
<gene>
    <name evidence="11" type="ORF">PG993_010566</name>
</gene>
<name>A0ABR1SP01_9PEZI</name>
<dbReference type="PANTHER" id="PTHR32315:SF3">
    <property type="entry name" value="ADENINE PHOSPHORIBOSYLTRANSFERASE"/>
    <property type="match status" value="1"/>
</dbReference>
<dbReference type="Pfam" id="PF04275">
    <property type="entry name" value="P-mevalo_kinase"/>
    <property type="match status" value="1"/>
</dbReference>
<comment type="pathway">
    <text evidence="3">Purine metabolism; AMP biosynthesis via salvage pathway; AMP from adenine: step 1/1.</text>
</comment>
<evidence type="ECO:0000313" key="11">
    <source>
        <dbReference type="EMBL" id="KAK8035571.1"/>
    </source>
</evidence>
<evidence type="ECO:0000259" key="10">
    <source>
        <dbReference type="Pfam" id="PF00156"/>
    </source>
</evidence>
<comment type="similarity">
    <text evidence="4">Belongs to the purine/pyrimidine phosphoribosyltransferase family.</text>
</comment>
<keyword evidence="9" id="KW-0660">Purine salvage</keyword>
<keyword evidence="12" id="KW-1185">Reference proteome</keyword>
<comment type="subcellular location">
    <subcellularLocation>
        <location evidence="2">Cytoplasm</location>
    </subcellularLocation>
</comment>
<comment type="caution">
    <text evidence="11">The sequence shown here is derived from an EMBL/GenBank/DDBJ whole genome shotgun (WGS) entry which is preliminary data.</text>
</comment>
<dbReference type="EC" id="2.4.2.7" evidence="5"/>
<protein>
    <recommendedName>
        <fullName evidence="5">adenine phosphoribosyltransferase</fullName>
        <ecNumber evidence="5">2.4.2.7</ecNumber>
    </recommendedName>
</protein>
<evidence type="ECO:0000256" key="2">
    <source>
        <dbReference type="ARBA" id="ARBA00004496"/>
    </source>
</evidence>
<keyword evidence="8" id="KW-0808">Transferase</keyword>
<comment type="catalytic activity">
    <reaction evidence="1">
        <text>AMP + diphosphate = 5-phospho-alpha-D-ribose 1-diphosphate + adenine</text>
        <dbReference type="Rhea" id="RHEA:16609"/>
        <dbReference type="ChEBI" id="CHEBI:16708"/>
        <dbReference type="ChEBI" id="CHEBI:33019"/>
        <dbReference type="ChEBI" id="CHEBI:58017"/>
        <dbReference type="ChEBI" id="CHEBI:456215"/>
        <dbReference type="EC" id="2.4.2.7"/>
    </reaction>
</comment>
<dbReference type="CDD" id="cd06223">
    <property type="entry name" value="PRTases_typeI"/>
    <property type="match status" value="1"/>
</dbReference>
<dbReference type="Gene3D" id="3.40.50.300">
    <property type="entry name" value="P-loop containing nucleotide triphosphate hydrolases"/>
    <property type="match status" value="1"/>
</dbReference>
<evidence type="ECO:0000256" key="4">
    <source>
        <dbReference type="ARBA" id="ARBA00008391"/>
    </source>
</evidence>
<evidence type="ECO:0000256" key="1">
    <source>
        <dbReference type="ARBA" id="ARBA00000868"/>
    </source>
</evidence>
<dbReference type="InterPro" id="IPR000836">
    <property type="entry name" value="PRTase_dom"/>
</dbReference>
<dbReference type="Gene3D" id="3.40.50.2020">
    <property type="match status" value="1"/>
</dbReference>